<protein>
    <submittedName>
        <fullName evidence="2">Uncharacterized protein</fullName>
    </submittedName>
</protein>
<keyword evidence="3" id="KW-1185">Reference proteome</keyword>
<dbReference type="Proteomes" id="UP001168821">
    <property type="component" value="Unassembled WGS sequence"/>
</dbReference>
<reference evidence="2" key="1">
    <citation type="journal article" date="2023" name="G3 (Bethesda)">
        <title>Whole genome assemblies of Zophobas morio and Tenebrio molitor.</title>
        <authorList>
            <person name="Kaur S."/>
            <person name="Stinson S.A."/>
            <person name="diCenzo G.C."/>
        </authorList>
    </citation>
    <scope>NUCLEOTIDE SEQUENCE</scope>
    <source>
        <strain evidence="2">QUZm001</strain>
    </source>
</reference>
<name>A0AA38I7N2_9CUCU</name>
<dbReference type="AlphaFoldDB" id="A0AA38I7N2"/>
<comment type="caution">
    <text evidence="2">The sequence shown here is derived from an EMBL/GenBank/DDBJ whole genome shotgun (WGS) entry which is preliminary data.</text>
</comment>
<evidence type="ECO:0000256" key="1">
    <source>
        <dbReference type="SAM" id="MobiDB-lite"/>
    </source>
</evidence>
<feature type="compositionally biased region" description="Polar residues" evidence="1">
    <location>
        <begin position="1"/>
        <end position="21"/>
    </location>
</feature>
<sequence>MHLSASHQLVPQEKTTPSFPSTGHPLASHPRLPSTLLEVVVPRIFDHTERQVRVAKAIFQRSRNGKMGPREGGEISASTVAVRTRPSNIILERKWWCV</sequence>
<dbReference type="EMBL" id="JALNTZ010000006">
    <property type="protein sequence ID" value="KAJ3649347.1"/>
    <property type="molecule type" value="Genomic_DNA"/>
</dbReference>
<evidence type="ECO:0000313" key="3">
    <source>
        <dbReference type="Proteomes" id="UP001168821"/>
    </source>
</evidence>
<feature type="region of interest" description="Disordered" evidence="1">
    <location>
        <begin position="1"/>
        <end position="30"/>
    </location>
</feature>
<accession>A0AA38I7N2</accession>
<evidence type="ECO:0000313" key="2">
    <source>
        <dbReference type="EMBL" id="KAJ3649347.1"/>
    </source>
</evidence>
<proteinExistence type="predicted"/>
<gene>
    <name evidence="2" type="ORF">Zmor_021097</name>
</gene>
<organism evidence="2 3">
    <name type="scientific">Zophobas morio</name>
    <dbReference type="NCBI Taxonomy" id="2755281"/>
    <lineage>
        <taxon>Eukaryota</taxon>
        <taxon>Metazoa</taxon>
        <taxon>Ecdysozoa</taxon>
        <taxon>Arthropoda</taxon>
        <taxon>Hexapoda</taxon>
        <taxon>Insecta</taxon>
        <taxon>Pterygota</taxon>
        <taxon>Neoptera</taxon>
        <taxon>Endopterygota</taxon>
        <taxon>Coleoptera</taxon>
        <taxon>Polyphaga</taxon>
        <taxon>Cucujiformia</taxon>
        <taxon>Tenebrionidae</taxon>
        <taxon>Zophobas</taxon>
    </lineage>
</organism>